<name>A0ABX2BJM6_9BURK</name>
<proteinExistence type="predicted"/>
<comment type="caution">
    <text evidence="2">The sequence shown here is derived from an EMBL/GenBank/DDBJ whole genome shotgun (WGS) entry which is preliminary data.</text>
</comment>
<dbReference type="Gene3D" id="2.40.160.20">
    <property type="match status" value="1"/>
</dbReference>
<keyword evidence="3" id="KW-1185">Reference proteome</keyword>
<dbReference type="Gene3D" id="3.90.180.10">
    <property type="entry name" value="Medium-chain alcohol dehydrogenases, catalytic domain"/>
    <property type="match status" value="1"/>
</dbReference>
<organism evidence="2 3">
    <name type="scientific">Paraburkholderia solitsugae</name>
    <dbReference type="NCBI Taxonomy" id="2675748"/>
    <lineage>
        <taxon>Bacteria</taxon>
        <taxon>Pseudomonadati</taxon>
        <taxon>Pseudomonadota</taxon>
        <taxon>Betaproteobacteria</taxon>
        <taxon>Burkholderiales</taxon>
        <taxon>Burkholderiaceae</taxon>
        <taxon>Paraburkholderia</taxon>
    </lineage>
</organism>
<dbReference type="Proteomes" id="UP000652198">
    <property type="component" value="Unassembled WGS sequence"/>
</dbReference>
<evidence type="ECO:0000313" key="2">
    <source>
        <dbReference type="EMBL" id="NPT40999.1"/>
    </source>
</evidence>
<evidence type="ECO:0000259" key="1">
    <source>
        <dbReference type="Pfam" id="PF08240"/>
    </source>
</evidence>
<dbReference type="EMBL" id="WOEY01000026">
    <property type="protein sequence ID" value="NPT40999.1"/>
    <property type="molecule type" value="Genomic_DNA"/>
</dbReference>
<dbReference type="Pfam" id="PF08240">
    <property type="entry name" value="ADH_N"/>
    <property type="match status" value="1"/>
</dbReference>
<dbReference type="InterPro" id="IPR011032">
    <property type="entry name" value="GroES-like_sf"/>
</dbReference>
<reference evidence="2 3" key="1">
    <citation type="submission" date="2019-11" db="EMBL/GenBank/DDBJ databases">
        <title>Metabolism of dissolved organic matter in forest soils.</title>
        <authorList>
            <person name="Cyle K.T."/>
            <person name="Wilhelm R.C."/>
            <person name="Martinez C.E."/>
        </authorList>
    </citation>
    <scope>NUCLEOTIDE SEQUENCE [LARGE SCALE GENOMIC DNA]</scope>
    <source>
        <strain evidence="2 3">1N</strain>
    </source>
</reference>
<dbReference type="Pfam" id="PF11578">
    <property type="entry name" value="DUF3237"/>
    <property type="match status" value="1"/>
</dbReference>
<evidence type="ECO:0000313" key="3">
    <source>
        <dbReference type="Proteomes" id="UP000652198"/>
    </source>
</evidence>
<gene>
    <name evidence="2" type="ORF">GNZ12_06635</name>
</gene>
<accession>A0ABX2BJM6</accession>
<dbReference type="InterPro" id="IPR013154">
    <property type="entry name" value="ADH-like_N"/>
</dbReference>
<protein>
    <submittedName>
        <fullName evidence="2">DUF3237 family protein</fullName>
    </submittedName>
</protein>
<feature type="domain" description="Alcohol dehydrogenase-like N-terminal" evidence="1">
    <location>
        <begin position="1"/>
        <end position="30"/>
    </location>
</feature>
<sequence length="145" mass="15514">MPAGLGYEAAGIVDALGTEVTGFAVGDKVNLITGAKPWFAPPTTQEIMSTPVFDELPAPLRSVQTRPLFVMRLDVRPIVVVGATPGPVRRVGIVPSGTFAGERLSGKILDGSSDSQPPVAYEPRRWITRQAETEKGYRQISPVTL</sequence>
<dbReference type="SUPFAM" id="SSF50129">
    <property type="entry name" value="GroES-like"/>
    <property type="match status" value="1"/>
</dbReference>